<evidence type="ECO:0000259" key="2">
    <source>
        <dbReference type="Pfam" id="PF21074"/>
    </source>
</evidence>
<feature type="domain" description="NAD-specific glutamate dehydrogenase C-terminal" evidence="2">
    <location>
        <begin position="265"/>
        <end position="602"/>
    </location>
</feature>
<dbReference type="PANTHER" id="PTHR43403:SF1">
    <property type="entry name" value="NAD-SPECIFIC GLUTAMATE DEHYDROGENASE"/>
    <property type="match status" value="1"/>
</dbReference>
<evidence type="ECO:0000313" key="4">
    <source>
        <dbReference type="Proteomes" id="UP000277007"/>
    </source>
</evidence>
<keyword evidence="4" id="KW-1185">Reference proteome</keyword>
<dbReference type="Pfam" id="PF21074">
    <property type="entry name" value="GDH_C"/>
    <property type="match status" value="1"/>
</dbReference>
<dbReference type="AlphaFoldDB" id="A0A431VFL6"/>
<feature type="domain" description="NAD-glutamate dehydrogenase catalytic" evidence="1">
    <location>
        <begin position="2"/>
        <end position="219"/>
    </location>
</feature>
<sequence>LAAFDHRHIFLDPNPDAAASWAERNRLFALPRSSWADYDRSLLSPGGQIVERSAKSVELTPEVRACFGIEASHLAPAELMRRLLTAKVDLLWFGGIGTYIKESGETNAEAGDKANDALRVDGRDLRATVVGEGANLGATQRGRIEAARVGVRLNTDAIDNSAGVDTSDHEVNIKILLGDVVARGDMTVKQRDTLMASMTDEVAALVLADNYRQTQALTIAQSQGAALLEAQARFIRALEKAGRLNRAIEFLPNDEELAERMADRRGLTRPELAVLLAYAKITLYDDLLASDLPDDPAMAAELRAYFPVPLQEGQADAIARHRLRREIIATQATNGLVNRVGPTFVRDMMDKTGLAPADVARAYAITRDVFGLNTLWDVIDRLDNAVPAATQTALVLEIQTLVERAVGWFLAHGGHPLDVTAAIAAYRPAVDALTADLGQVLDGAEQARLAARAAIHTANGVPEALAHRIAALPVLAAAPDLARIANRTGQPVTAVAAVYVGLGRRFALDWLRDAALATRADSHWQKQAVAAIVDDLFAHQMELTVRVLTTDGPGADSAEARIRQWIAARRAAMERVEPLIAELRGQPAVDLPMLTVASRQLRGLTAER</sequence>
<comment type="caution">
    <text evidence="3">The sequence shown here is derived from an EMBL/GenBank/DDBJ whole genome shotgun (WGS) entry which is preliminary data.</text>
</comment>
<dbReference type="SUPFAM" id="SSF51735">
    <property type="entry name" value="NAD(P)-binding Rossmann-fold domains"/>
    <property type="match status" value="1"/>
</dbReference>
<dbReference type="InterPro" id="IPR028971">
    <property type="entry name" value="NAD-GDH_cat"/>
</dbReference>
<dbReference type="InterPro" id="IPR048381">
    <property type="entry name" value="GDH_C"/>
</dbReference>
<dbReference type="InterPro" id="IPR036291">
    <property type="entry name" value="NAD(P)-bd_dom_sf"/>
</dbReference>
<dbReference type="RefSeq" id="WP_148105281.1">
    <property type="nucleotide sequence ID" value="NZ_RXMA01000015.1"/>
</dbReference>
<accession>A0A431VFL6</accession>
<dbReference type="GO" id="GO:0006538">
    <property type="term" value="P:L-glutamate catabolic process"/>
    <property type="evidence" value="ECO:0007669"/>
    <property type="project" value="InterPro"/>
</dbReference>
<reference evidence="3 4" key="1">
    <citation type="submission" date="2018-12" db="EMBL/GenBank/DDBJ databases">
        <authorList>
            <person name="Yang Y."/>
        </authorList>
    </citation>
    <scope>NUCLEOTIDE SEQUENCE [LARGE SCALE GENOMIC DNA]</scope>
    <source>
        <strain evidence="3 4">L-25-5w-1</strain>
    </source>
</reference>
<evidence type="ECO:0000259" key="1">
    <source>
        <dbReference type="Pfam" id="PF05088"/>
    </source>
</evidence>
<dbReference type="GO" id="GO:0004352">
    <property type="term" value="F:glutamate dehydrogenase (NAD+) activity"/>
    <property type="evidence" value="ECO:0007669"/>
    <property type="project" value="InterPro"/>
</dbReference>
<proteinExistence type="predicted"/>
<dbReference type="Proteomes" id="UP000277007">
    <property type="component" value="Unassembled WGS sequence"/>
</dbReference>
<feature type="non-terminal residue" evidence="3">
    <location>
        <position position="1"/>
    </location>
</feature>
<evidence type="ECO:0000313" key="3">
    <source>
        <dbReference type="EMBL" id="RTR18394.1"/>
    </source>
</evidence>
<dbReference type="PANTHER" id="PTHR43403">
    <property type="entry name" value="NAD-SPECIFIC GLUTAMATE DEHYDROGENASE"/>
    <property type="match status" value="1"/>
</dbReference>
<protein>
    <submittedName>
        <fullName evidence="3">NAD-glutamate dehydrogenase</fullName>
    </submittedName>
</protein>
<organism evidence="3 4">
    <name type="scientific">Azospirillum griseum</name>
    <dbReference type="NCBI Taxonomy" id="2496639"/>
    <lineage>
        <taxon>Bacteria</taxon>
        <taxon>Pseudomonadati</taxon>
        <taxon>Pseudomonadota</taxon>
        <taxon>Alphaproteobacteria</taxon>
        <taxon>Rhodospirillales</taxon>
        <taxon>Azospirillaceae</taxon>
        <taxon>Azospirillum</taxon>
    </lineage>
</organism>
<dbReference type="GO" id="GO:0004069">
    <property type="term" value="F:L-aspartate:2-oxoglutarate aminotransferase activity"/>
    <property type="evidence" value="ECO:0007669"/>
    <property type="project" value="InterPro"/>
</dbReference>
<dbReference type="EMBL" id="RXMA01000015">
    <property type="protein sequence ID" value="RTR18394.1"/>
    <property type="molecule type" value="Genomic_DNA"/>
</dbReference>
<dbReference type="InterPro" id="IPR007780">
    <property type="entry name" value="NAD_Glu_DH_bac"/>
</dbReference>
<dbReference type="Pfam" id="PF05088">
    <property type="entry name" value="Bac_GDH_CD"/>
    <property type="match status" value="1"/>
</dbReference>
<name>A0A431VFL6_9PROT</name>
<gene>
    <name evidence="3" type="ORF">EJ903_16225</name>
</gene>